<evidence type="ECO:0000313" key="2">
    <source>
        <dbReference type="Proteomes" id="UP000198748"/>
    </source>
</evidence>
<protein>
    <recommendedName>
        <fullName evidence="3">Helix-turn-helix domain-containing protein</fullName>
    </recommendedName>
</protein>
<dbReference type="InterPro" id="IPR036388">
    <property type="entry name" value="WH-like_DNA-bd_sf"/>
</dbReference>
<dbReference type="InterPro" id="IPR009061">
    <property type="entry name" value="DNA-bd_dom_put_sf"/>
</dbReference>
<dbReference type="OrthoDB" id="1097811at2"/>
<evidence type="ECO:0008006" key="3">
    <source>
        <dbReference type="Google" id="ProtNLM"/>
    </source>
</evidence>
<organism evidence="1 2">
    <name type="scientific">Dyadobacter soli</name>
    <dbReference type="NCBI Taxonomy" id="659014"/>
    <lineage>
        <taxon>Bacteria</taxon>
        <taxon>Pseudomonadati</taxon>
        <taxon>Bacteroidota</taxon>
        <taxon>Cytophagia</taxon>
        <taxon>Cytophagales</taxon>
        <taxon>Spirosomataceae</taxon>
        <taxon>Dyadobacter</taxon>
    </lineage>
</organism>
<dbReference type="SUPFAM" id="SSF46955">
    <property type="entry name" value="Putative DNA-binding domain"/>
    <property type="match status" value="1"/>
</dbReference>
<accession>A0A1G7QDI9</accession>
<keyword evidence="2" id="KW-1185">Reference proteome</keyword>
<dbReference type="RefSeq" id="WP_090154758.1">
    <property type="nucleotide sequence ID" value="NZ_FNAN01000014.1"/>
</dbReference>
<reference evidence="2" key="1">
    <citation type="submission" date="2016-10" db="EMBL/GenBank/DDBJ databases">
        <authorList>
            <person name="Varghese N."/>
            <person name="Submissions S."/>
        </authorList>
    </citation>
    <scope>NUCLEOTIDE SEQUENCE [LARGE SCALE GENOMIC DNA]</scope>
    <source>
        <strain evidence="2">DSM 25329</strain>
    </source>
</reference>
<dbReference type="AlphaFoldDB" id="A0A1G7QDI9"/>
<evidence type="ECO:0000313" key="1">
    <source>
        <dbReference type="EMBL" id="SDF96611.1"/>
    </source>
</evidence>
<name>A0A1G7QDI9_9BACT</name>
<sequence length="97" mass="11626">MSKLVLIEFDEFKSFTREVIQEEFRNVFSPNQGLKGSQEEPLLSRAEMARELNVSLVTLHQWQRSGLPYRRLHRRIYFIKSEVLDYMYSNQKTKKKG</sequence>
<dbReference type="Proteomes" id="UP000198748">
    <property type="component" value="Unassembled WGS sequence"/>
</dbReference>
<dbReference type="Gene3D" id="1.10.10.10">
    <property type="entry name" value="Winged helix-like DNA-binding domain superfamily/Winged helix DNA-binding domain"/>
    <property type="match status" value="1"/>
</dbReference>
<proteinExistence type="predicted"/>
<dbReference type="EMBL" id="FNAN01000014">
    <property type="protein sequence ID" value="SDF96611.1"/>
    <property type="molecule type" value="Genomic_DNA"/>
</dbReference>
<gene>
    <name evidence="1" type="ORF">SAMN04487996_11414</name>
</gene>